<accession>A0A7S3V4P8</accession>
<sequence>MVNESTPLTGSSASTTSVGSTNMLFCILAIIGAVGFLGESGLAMVMHTKRGQMRRIVIDVYCFLSGIMILNMEIPALPFSGRVRKFLATDMKFLTSPVGLSLFYIVAGSLECTRDPTVAGGDLANILGFYMFALAGLSLIASFF</sequence>
<feature type="transmembrane region" description="Helical" evidence="1">
    <location>
        <begin position="123"/>
        <end position="143"/>
    </location>
</feature>
<dbReference type="AlphaFoldDB" id="A0A7S3V4P8"/>
<keyword evidence="1" id="KW-0812">Transmembrane</keyword>
<feature type="transmembrane region" description="Helical" evidence="1">
    <location>
        <begin position="94"/>
        <end position="111"/>
    </location>
</feature>
<feature type="transmembrane region" description="Helical" evidence="1">
    <location>
        <begin position="56"/>
        <end position="74"/>
    </location>
</feature>
<organism evidence="2">
    <name type="scientific">Chaetoceros debilis</name>
    <dbReference type="NCBI Taxonomy" id="122233"/>
    <lineage>
        <taxon>Eukaryota</taxon>
        <taxon>Sar</taxon>
        <taxon>Stramenopiles</taxon>
        <taxon>Ochrophyta</taxon>
        <taxon>Bacillariophyta</taxon>
        <taxon>Coscinodiscophyceae</taxon>
        <taxon>Chaetocerotophycidae</taxon>
        <taxon>Chaetocerotales</taxon>
        <taxon>Chaetocerotaceae</taxon>
        <taxon>Chaetoceros</taxon>
    </lineage>
</organism>
<name>A0A7S3V4P8_9STRA</name>
<keyword evidence="1" id="KW-0472">Membrane</keyword>
<keyword evidence="1" id="KW-1133">Transmembrane helix</keyword>
<gene>
    <name evidence="2" type="ORF">CDEB00056_LOCUS1250</name>
</gene>
<protein>
    <submittedName>
        <fullName evidence="2">Uncharacterized protein</fullName>
    </submittedName>
</protein>
<evidence type="ECO:0000256" key="1">
    <source>
        <dbReference type="SAM" id="Phobius"/>
    </source>
</evidence>
<proteinExistence type="predicted"/>
<reference evidence="2" key="1">
    <citation type="submission" date="2021-01" db="EMBL/GenBank/DDBJ databases">
        <authorList>
            <person name="Corre E."/>
            <person name="Pelletier E."/>
            <person name="Niang G."/>
            <person name="Scheremetjew M."/>
            <person name="Finn R."/>
            <person name="Kale V."/>
            <person name="Holt S."/>
            <person name="Cochrane G."/>
            <person name="Meng A."/>
            <person name="Brown T."/>
            <person name="Cohen L."/>
        </authorList>
    </citation>
    <scope>NUCLEOTIDE SEQUENCE</scope>
    <source>
        <strain evidence="2">MM31A-1</strain>
    </source>
</reference>
<feature type="transmembrane region" description="Helical" evidence="1">
    <location>
        <begin position="20"/>
        <end position="44"/>
    </location>
</feature>
<dbReference type="EMBL" id="HBIO01001738">
    <property type="protein sequence ID" value="CAE0456409.1"/>
    <property type="molecule type" value="Transcribed_RNA"/>
</dbReference>
<evidence type="ECO:0000313" key="2">
    <source>
        <dbReference type="EMBL" id="CAE0456409.1"/>
    </source>
</evidence>